<keyword evidence="2" id="KW-0472">Membrane</keyword>
<dbReference type="Proteomes" id="UP000266292">
    <property type="component" value="Chromosome"/>
</dbReference>
<proteinExistence type="predicted"/>
<accession>A0A1X9YXP8</accession>
<sequence>MPYSERFLLRSELDEESELPEEDLEEEEPDDFPSFLDEPALALVLDDLEVEPEVLLPLDVLLFGEELDELEADPLMLLPLSLLDLSDVLLDVDDVGFELLDELLDWLLSWLELWFFSLSFIVLISLFIVDVY</sequence>
<protein>
    <submittedName>
        <fullName evidence="3">Uncharacterized protein</fullName>
    </submittedName>
</protein>
<keyword evidence="4" id="KW-1185">Reference proteome</keyword>
<dbReference type="AlphaFoldDB" id="A0A1X9YXP8"/>
<gene>
    <name evidence="3" type="ORF">CA264_19995</name>
</gene>
<organism evidence="3 4">
    <name type="scientific">Pontibacter actiniarum</name>
    <dbReference type="NCBI Taxonomy" id="323450"/>
    <lineage>
        <taxon>Bacteria</taxon>
        <taxon>Pseudomonadati</taxon>
        <taxon>Bacteroidota</taxon>
        <taxon>Cytophagia</taxon>
        <taxon>Cytophagales</taxon>
        <taxon>Hymenobacteraceae</taxon>
        <taxon>Pontibacter</taxon>
    </lineage>
</organism>
<feature type="transmembrane region" description="Helical" evidence="2">
    <location>
        <begin position="107"/>
        <end position="129"/>
    </location>
</feature>
<dbReference type="EMBL" id="CP021235">
    <property type="protein sequence ID" value="ARS37524.1"/>
    <property type="molecule type" value="Genomic_DNA"/>
</dbReference>
<evidence type="ECO:0000256" key="2">
    <source>
        <dbReference type="SAM" id="Phobius"/>
    </source>
</evidence>
<evidence type="ECO:0000313" key="4">
    <source>
        <dbReference type="Proteomes" id="UP000266292"/>
    </source>
</evidence>
<feature type="compositionally biased region" description="Acidic residues" evidence="1">
    <location>
        <begin position="13"/>
        <end position="31"/>
    </location>
</feature>
<reference evidence="4" key="1">
    <citation type="submission" date="2017-05" db="EMBL/GenBank/DDBJ databases">
        <authorList>
            <person name="Ray J."/>
            <person name="Price M."/>
            <person name="Deutschbauer A."/>
        </authorList>
    </citation>
    <scope>NUCLEOTIDE SEQUENCE [LARGE SCALE GENOMIC DNA]</scope>
    <source>
        <strain evidence="4">DSM 19842</strain>
    </source>
</reference>
<keyword evidence="2" id="KW-1133">Transmembrane helix</keyword>
<evidence type="ECO:0000256" key="1">
    <source>
        <dbReference type="SAM" id="MobiDB-lite"/>
    </source>
</evidence>
<evidence type="ECO:0000313" key="3">
    <source>
        <dbReference type="EMBL" id="ARS37524.1"/>
    </source>
</evidence>
<name>A0A1X9YXP8_9BACT</name>
<keyword evidence="2" id="KW-0812">Transmembrane</keyword>
<dbReference type="KEGG" id="pact:CA264_19995"/>
<feature type="region of interest" description="Disordered" evidence="1">
    <location>
        <begin position="12"/>
        <end position="32"/>
    </location>
</feature>